<dbReference type="AlphaFoldDB" id="A0A7Y9W8A7"/>
<dbReference type="PANTHER" id="PTHR38731:SF1">
    <property type="entry name" value="FECR PROTEIN DOMAIN-CONTAINING PROTEIN"/>
    <property type="match status" value="1"/>
</dbReference>
<feature type="domain" description="FecR protein" evidence="2">
    <location>
        <begin position="72"/>
        <end position="160"/>
    </location>
</feature>
<dbReference type="InterPro" id="IPR006860">
    <property type="entry name" value="FecR"/>
</dbReference>
<evidence type="ECO:0000256" key="1">
    <source>
        <dbReference type="SAM" id="SignalP"/>
    </source>
</evidence>
<accession>A0A7Y9W8A7</accession>
<dbReference type="EMBL" id="JACCAU010000001">
    <property type="protein sequence ID" value="NYH15628.1"/>
    <property type="molecule type" value="Genomic_DNA"/>
</dbReference>
<dbReference type="RefSeq" id="WP_179711500.1">
    <property type="nucleotide sequence ID" value="NZ_JACCAU010000001.1"/>
</dbReference>
<dbReference type="PROSITE" id="PS51257">
    <property type="entry name" value="PROKAR_LIPOPROTEIN"/>
    <property type="match status" value="1"/>
</dbReference>
<evidence type="ECO:0000313" key="4">
    <source>
        <dbReference type="Proteomes" id="UP000572540"/>
    </source>
</evidence>
<feature type="signal peptide" evidence="1">
    <location>
        <begin position="1"/>
        <end position="37"/>
    </location>
</feature>
<dbReference type="Pfam" id="PF04773">
    <property type="entry name" value="FecR"/>
    <property type="match status" value="1"/>
</dbReference>
<evidence type="ECO:0000313" key="3">
    <source>
        <dbReference type="EMBL" id="NYH15628.1"/>
    </source>
</evidence>
<name>A0A7Y9W8A7_9BURK</name>
<keyword evidence="1" id="KW-0732">Signal</keyword>
<gene>
    <name evidence="3" type="ORF">GGD41_002856</name>
</gene>
<evidence type="ECO:0000259" key="2">
    <source>
        <dbReference type="Pfam" id="PF04773"/>
    </source>
</evidence>
<proteinExistence type="predicted"/>
<comment type="caution">
    <text evidence="3">The sequence shown here is derived from an EMBL/GenBank/DDBJ whole genome shotgun (WGS) entry which is preliminary data.</text>
</comment>
<reference evidence="3 4" key="1">
    <citation type="submission" date="2020-07" db="EMBL/GenBank/DDBJ databases">
        <title>Exploring microbial biodiversity for novel pathways involved in the catabolism of aromatic compounds derived from lignin.</title>
        <authorList>
            <person name="Elkins J."/>
        </authorList>
    </citation>
    <scope>NUCLEOTIDE SEQUENCE [LARGE SCALE GENOMIC DNA]</scope>
    <source>
        <strain evidence="3 4">H2C3B</strain>
    </source>
</reference>
<sequence length="256" mass="26406">MKQTIKQIHRHGPTMFRLSRQCLFLLATLGCGSVAYAQAVGTVTHLSGVLTVKHADGSTALLAIKSSIAQGDTLVTEANTYTRVKFVDNGEMVLRPSSQVAVKSYVYDVDRPENDRVAIQLISGGLRSVTGLIGKRNHDAVSFDTPTGAIAVRGTNFGAMFCQNDCGGVPTPNGATPQNGLYVDVSQGAVMVANSGGQQVFQVGQFGYVASATTPPVVLPPSQGVPVTMPLSISKNAPAAGSTAGGAAGGVDCVVQ</sequence>
<feature type="chain" id="PRO_5031047697" description="FecR protein domain-containing protein" evidence="1">
    <location>
        <begin position="38"/>
        <end position="256"/>
    </location>
</feature>
<organism evidence="3 4">
    <name type="scientific">Paraburkholderia bryophila</name>
    <dbReference type="NCBI Taxonomy" id="420952"/>
    <lineage>
        <taxon>Bacteria</taxon>
        <taxon>Pseudomonadati</taxon>
        <taxon>Pseudomonadota</taxon>
        <taxon>Betaproteobacteria</taxon>
        <taxon>Burkholderiales</taxon>
        <taxon>Burkholderiaceae</taxon>
        <taxon>Paraburkholderia</taxon>
    </lineage>
</organism>
<dbReference type="PANTHER" id="PTHR38731">
    <property type="entry name" value="LIPL45-RELATED LIPOPROTEIN-RELATED"/>
    <property type="match status" value="1"/>
</dbReference>
<protein>
    <recommendedName>
        <fullName evidence="2">FecR protein domain-containing protein</fullName>
    </recommendedName>
</protein>
<dbReference type="Proteomes" id="UP000572540">
    <property type="component" value="Unassembled WGS sequence"/>
</dbReference>